<keyword evidence="14" id="KW-1185">Reference proteome</keyword>
<dbReference type="Gene3D" id="1.20.1560.10">
    <property type="entry name" value="ABC transporter type 1, transmembrane domain"/>
    <property type="match status" value="1"/>
</dbReference>
<dbReference type="GO" id="GO:0016887">
    <property type="term" value="F:ATP hydrolysis activity"/>
    <property type="evidence" value="ECO:0007669"/>
    <property type="project" value="InterPro"/>
</dbReference>
<dbReference type="InterPro" id="IPR017871">
    <property type="entry name" value="ABC_transporter-like_CS"/>
</dbReference>
<evidence type="ECO:0000256" key="4">
    <source>
        <dbReference type="ARBA" id="ARBA00022519"/>
    </source>
</evidence>
<keyword evidence="7 13" id="KW-0067">ATP-binding</keyword>
<keyword evidence="3" id="KW-1003">Cell membrane</keyword>
<evidence type="ECO:0000256" key="10">
    <source>
        <dbReference type="SAM" id="Phobius"/>
    </source>
</evidence>
<reference evidence="13" key="1">
    <citation type="journal article" date="2014" name="Int. J. Syst. Evol. Microbiol.">
        <title>Complete genome sequence of Corynebacterium casei LMG S-19264T (=DSM 44701T), isolated from a smear-ripened cheese.</title>
        <authorList>
            <consortium name="US DOE Joint Genome Institute (JGI-PGF)"/>
            <person name="Walter F."/>
            <person name="Albersmeier A."/>
            <person name="Kalinowski J."/>
            <person name="Ruckert C."/>
        </authorList>
    </citation>
    <scope>NUCLEOTIDE SEQUENCE</scope>
    <source>
        <strain evidence="13">KCTC 32501</strain>
    </source>
</reference>
<keyword evidence="2" id="KW-0813">Transport</keyword>
<proteinExistence type="predicted"/>
<dbReference type="PANTHER" id="PTHR11384">
    <property type="entry name" value="ATP-BINDING CASSETTE, SUB-FAMILY D MEMBER"/>
    <property type="match status" value="1"/>
</dbReference>
<dbReference type="EMBL" id="BMZG01000013">
    <property type="protein sequence ID" value="GHA78836.1"/>
    <property type="molecule type" value="Genomic_DNA"/>
</dbReference>
<dbReference type="SUPFAM" id="SSF52540">
    <property type="entry name" value="P-loop containing nucleoside triphosphate hydrolases"/>
    <property type="match status" value="1"/>
</dbReference>
<evidence type="ECO:0000256" key="7">
    <source>
        <dbReference type="ARBA" id="ARBA00022840"/>
    </source>
</evidence>
<keyword evidence="9 10" id="KW-0472">Membrane</keyword>
<protein>
    <submittedName>
        <fullName evidence="13">ABC transporter ATP-binding protein</fullName>
    </submittedName>
</protein>
<dbReference type="InterPro" id="IPR011527">
    <property type="entry name" value="ABC1_TM_dom"/>
</dbReference>
<evidence type="ECO:0000256" key="2">
    <source>
        <dbReference type="ARBA" id="ARBA00022448"/>
    </source>
</evidence>
<feature type="transmembrane region" description="Helical" evidence="10">
    <location>
        <begin position="49"/>
        <end position="69"/>
    </location>
</feature>
<dbReference type="PROSITE" id="PS50893">
    <property type="entry name" value="ABC_TRANSPORTER_2"/>
    <property type="match status" value="1"/>
</dbReference>
<sequence>MTISTSNVSQKQELSWEQDGLPDLSADERAIGYRDLATYSSIFSFSARYWGGLWALIGSVVLIAFFAFLTTSEQVEERFMKWMERVQQSSGQDLFLLVGLPVSIASFSVLFYRWHSKKHPEARVVRAWILSAFTLFLASVSVKLNVAFALWSKSFYDAIQNRNEPEFWIQTGVFTVLAVFWVLVGTYRQFFQQLLQIRWRTWLTQIFSTQYFDKSRFYYLSQQSKQENPDQRIAEDLDKFTELAIYLYFGAYIAITSLYEFSKLMIEISGDLAFTRFGIDVIIPDYLFWTAVVYAIFGSIFISFVGRRLIKVEVLRQRYNAFFRYHLIRAREYAEGITFLRGELNHNNESRRLFGIVRSNWNTRMWALKFLGFSSLSYNQASVIVPILLMAPKYFADKAMTWGNFMQILRTFGELRESLSWFIDQYQNIAELRGTATRLFTLEKGMLEVDAFNERSPLIVTPNNVGGIALGHVSLNRPQFDDFGVMHEQPQVLGIDWQISQGQRWLVTGASGSGKSTILRAVAALWPYGKGHIDVPSKGKIQFLPQRPYFPIASLREALAYPAPADMYQDAAYETVLEMCQLSHLKTRLSEENTWGQVLSGGEQQRLAFARVFLQRPDYLFLDEATASLDIENEKTLYATLLEFLPNITLVSVSHHEQLKTYHTHALHLSADALGGFKAKTQTI</sequence>
<dbReference type="GO" id="GO:0140359">
    <property type="term" value="F:ABC-type transporter activity"/>
    <property type="evidence" value="ECO:0007669"/>
    <property type="project" value="InterPro"/>
</dbReference>
<dbReference type="Pfam" id="PF00005">
    <property type="entry name" value="ABC_tran"/>
    <property type="match status" value="1"/>
</dbReference>
<keyword evidence="8 10" id="KW-1133">Transmembrane helix</keyword>
<evidence type="ECO:0000256" key="9">
    <source>
        <dbReference type="ARBA" id="ARBA00023136"/>
    </source>
</evidence>
<dbReference type="RefSeq" id="WP_189493820.1">
    <property type="nucleotide sequence ID" value="NZ_BMZG01000013.1"/>
</dbReference>
<dbReference type="Proteomes" id="UP000614287">
    <property type="component" value="Unassembled WGS sequence"/>
</dbReference>
<dbReference type="InterPro" id="IPR003439">
    <property type="entry name" value="ABC_transporter-like_ATP-bd"/>
</dbReference>
<evidence type="ECO:0000259" key="11">
    <source>
        <dbReference type="PROSITE" id="PS50893"/>
    </source>
</evidence>
<dbReference type="GO" id="GO:0005886">
    <property type="term" value="C:plasma membrane"/>
    <property type="evidence" value="ECO:0007669"/>
    <property type="project" value="UniProtKB-SubCell"/>
</dbReference>
<feature type="transmembrane region" description="Helical" evidence="10">
    <location>
        <begin position="286"/>
        <end position="306"/>
    </location>
</feature>
<dbReference type="AlphaFoldDB" id="A0A8J3CP38"/>
<evidence type="ECO:0000313" key="13">
    <source>
        <dbReference type="EMBL" id="GHA78836.1"/>
    </source>
</evidence>
<name>A0A8J3CP38_9BURK</name>
<feature type="transmembrane region" description="Helical" evidence="10">
    <location>
        <begin position="94"/>
        <end position="112"/>
    </location>
</feature>
<keyword evidence="4" id="KW-0997">Cell inner membrane</keyword>
<dbReference type="SMART" id="SM00382">
    <property type="entry name" value="AAA"/>
    <property type="match status" value="1"/>
</dbReference>
<gene>
    <name evidence="13" type="ORF">GCM10009007_19910</name>
</gene>
<feature type="domain" description="ABC transmembrane type-1" evidence="12">
    <location>
        <begin position="132"/>
        <end position="431"/>
    </location>
</feature>
<dbReference type="CDD" id="cd03223">
    <property type="entry name" value="ABCD_peroxisomal_ALDP"/>
    <property type="match status" value="1"/>
</dbReference>
<keyword evidence="5 10" id="KW-0812">Transmembrane</keyword>
<dbReference type="SUPFAM" id="SSF90123">
    <property type="entry name" value="ABC transporter transmembrane region"/>
    <property type="match status" value="1"/>
</dbReference>
<evidence type="ECO:0000256" key="5">
    <source>
        <dbReference type="ARBA" id="ARBA00022692"/>
    </source>
</evidence>
<evidence type="ECO:0000259" key="12">
    <source>
        <dbReference type="PROSITE" id="PS50929"/>
    </source>
</evidence>
<evidence type="ECO:0000256" key="3">
    <source>
        <dbReference type="ARBA" id="ARBA00022475"/>
    </source>
</evidence>
<dbReference type="InterPro" id="IPR027417">
    <property type="entry name" value="P-loop_NTPase"/>
</dbReference>
<evidence type="ECO:0000313" key="14">
    <source>
        <dbReference type="Proteomes" id="UP000614287"/>
    </source>
</evidence>
<evidence type="ECO:0000256" key="8">
    <source>
        <dbReference type="ARBA" id="ARBA00022989"/>
    </source>
</evidence>
<accession>A0A8J3CP38</accession>
<reference evidence="13" key="2">
    <citation type="submission" date="2020-09" db="EMBL/GenBank/DDBJ databases">
        <authorList>
            <person name="Sun Q."/>
            <person name="Kim S."/>
        </authorList>
    </citation>
    <scope>NUCLEOTIDE SEQUENCE</scope>
    <source>
        <strain evidence="13">KCTC 32501</strain>
    </source>
</reference>
<feature type="transmembrane region" description="Helical" evidence="10">
    <location>
        <begin position="245"/>
        <end position="266"/>
    </location>
</feature>
<organism evidence="13 14">
    <name type="scientific">Formosimonas limnophila</name>
    <dbReference type="NCBI Taxonomy" id="1384487"/>
    <lineage>
        <taxon>Bacteria</taxon>
        <taxon>Pseudomonadati</taxon>
        <taxon>Pseudomonadota</taxon>
        <taxon>Betaproteobacteria</taxon>
        <taxon>Burkholderiales</taxon>
        <taxon>Burkholderiaceae</taxon>
        <taxon>Formosimonas</taxon>
    </lineage>
</organism>
<dbReference type="InterPro" id="IPR036640">
    <property type="entry name" value="ABC1_TM_sf"/>
</dbReference>
<dbReference type="PROSITE" id="PS50929">
    <property type="entry name" value="ABC_TM1F"/>
    <property type="match status" value="1"/>
</dbReference>
<dbReference type="InterPro" id="IPR003593">
    <property type="entry name" value="AAA+_ATPase"/>
</dbReference>
<dbReference type="GO" id="GO:0005524">
    <property type="term" value="F:ATP binding"/>
    <property type="evidence" value="ECO:0007669"/>
    <property type="project" value="UniProtKB-KW"/>
</dbReference>
<feature type="transmembrane region" description="Helical" evidence="10">
    <location>
        <begin position="167"/>
        <end position="190"/>
    </location>
</feature>
<evidence type="ECO:0000256" key="1">
    <source>
        <dbReference type="ARBA" id="ARBA00004651"/>
    </source>
</evidence>
<comment type="caution">
    <text evidence="13">The sequence shown here is derived from an EMBL/GenBank/DDBJ whole genome shotgun (WGS) entry which is preliminary data.</text>
</comment>
<dbReference type="InterPro" id="IPR050835">
    <property type="entry name" value="ABC_transporter_sub-D"/>
</dbReference>
<keyword evidence="6" id="KW-0547">Nucleotide-binding</keyword>
<dbReference type="Gene3D" id="3.40.50.300">
    <property type="entry name" value="P-loop containing nucleotide triphosphate hydrolases"/>
    <property type="match status" value="1"/>
</dbReference>
<feature type="domain" description="ABC transporter" evidence="11">
    <location>
        <begin position="470"/>
        <end position="684"/>
    </location>
</feature>
<comment type="subcellular location">
    <subcellularLocation>
        <location evidence="1">Cell membrane</location>
        <topology evidence="1">Multi-pass membrane protein</topology>
    </subcellularLocation>
</comment>
<feature type="transmembrane region" description="Helical" evidence="10">
    <location>
        <begin position="124"/>
        <end position="147"/>
    </location>
</feature>
<evidence type="ECO:0000256" key="6">
    <source>
        <dbReference type="ARBA" id="ARBA00022741"/>
    </source>
</evidence>
<dbReference type="Pfam" id="PF06472">
    <property type="entry name" value="ABC_membrane_2"/>
    <property type="match status" value="1"/>
</dbReference>
<dbReference type="PANTHER" id="PTHR11384:SF59">
    <property type="entry name" value="LYSOSOMAL COBALAMIN TRANSPORTER ABCD4"/>
    <property type="match status" value="1"/>
</dbReference>
<dbReference type="PROSITE" id="PS00211">
    <property type="entry name" value="ABC_TRANSPORTER_1"/>
    <property type="match status" value="1"/>
</dbReference>